<dbReference type="AlphaFoldDB" id="A0A431U8G3"/>
<evidence type="ECO:0000259" key="6">
    <source>
        <dbReference type="Pfam" id="PF14905"/>
    </source>
</evidence>
<dbReference type="InterPro" id="IPR037066">
    <property type="entry name" value="Plug_dom_sf"/>
</dbReference>
<feature type="domain" description="Outer membrane protein beta-barrel" evidence="6">
    <location>
        <begin position="430"/>
        <end position="837"/>
    </location>
</feature>
<dbReference type="GO" id="GO:0009279">
    <property type="term" value="C:cell outer membrane"/>
    <property type="evidence" value="ECO:0007669"/>
    <property type="project" value="UniProtKB-SubCell"/>
</dbReference>
<name>A0A431U8G3_9BACT</name>
<evidence type="ECO:0000256" key="2">
    <source>
        <dbReference type="ARBA" id="ARBA00023136"/>
    </source>
</evidence>
<keyword evidence="2" id="KW-0472">Membrane</keyword>
<dbReference type="Proteomes" id="UP000282184">
    <property type="component" value="Unassembled WGS sequence"/>
</dbReference>
<proteinExistence type="predicted"/>
<reference evidence="7 8" key="1">
    <citation type="submission" date="2018-12" db="EMBL/GenBank/DDBJ databases">
        <title>Hymenobacter gummosus sp. nov., isolated from a spring.</title>
        <authorList>
            <person name="Nie L."/>
        </authorList>
    </citation>
    <scope>NUCLEOTIDE SEQUENCE [LARGE SCALE GENOMIC DNA]</scope>
    <source>
        <strain evidence="7 8">KCTC 52166</strain>
    </source>
</reference>
<evidence type="ECO:0000256" key="1">
    <source>
        <dbReference type="ARBA" id="ARBA00004442"/>
    </source>
</evidence>
<dbReference type="Gene3D" id="2.40.170.20">
    <property type="entry name" value="TonB-dependent receptor, beta-barrel domain"/>
    <property type="match status" value="1"/>
</dbReference>
<dbReference type="Gene3D" id="2.60.40.1120">
    <property type="entry name" value="Carboxypeptidase-like, regulatory domain"/>
    <property type="match status" value="1"/>
</dbReference>
<feature type="signal peptide" evidence="5">
    <location>
        <begin position="1"/>
        <end position="22"/>
    </location>
</feature>
<dbReference type="OrthoDB" id="905812at2"/>
<dbReference type="PANTHER" id="PTHR40980">
    <property type="entry name" value="PLUG DOMAIN-CONTAINING PROTEIN"/>
    <property type="match status" value="1"/>
</dbReference>
<keyword evidence="3" id="KW-0998">Cell outer membrane</keyword>
<dbReference type="InterPro" id="IPR036942">
    <property type="entry name" value="Beta-barrel_TonB_sf"/>
</dbReference>
<dbReference type="PANTHER" id="PTHR40980:SF4">
    <property type="entry name" value="TONB-DEPENDENT RECEPTOR-LIKE BETA-BARREL DOMAIN-CONTAINING PROTEIN"/>
    <property type="match status" value="1"/>
</dbReference>
<dbReference type="Gene3D" id="2.170.130.10">
    <property type="entry name" value="TonB-dependent receptor, plug domain"/>
    <property type="match status" value="1"/>
</dbReference>
<protein>
    <submittedName>
        <fullName evidence="7">TonB-dependent receptor</fullName>
    </submittedName>
</protein>
<keyword evidence="8" id="KW-1185">Reference proteome</keyword>
<accession>A0A431U8G3</accession>
<evidence type="ECO:0000256" key="4">
    <source>
        <dbReference type="SAM" id="MobiDB-lite"/>
    </source>
</evidence>
<feature type="region of interest" description="Disordered" evidence="4">
    <location>
        <begin position="842"/>
        <end position="870"/>
    </location>
</feature>
<comment type="subcellular location">
    <subcellularLocation>
        <location evidence="1">Cell outer membrane</location>
    </subcellularLocation>
</comment>
<feature type="compositionally biased region" description="Gly residues" evidence="4">
    <location>
        <begin position="861"/>
        <end position="870"/>
    </location>
</feature>
<evidence type="ECO:0000313" key="8">
    <source>
        <dbReference type="Proteomes" id="UP000282184"/>
    </source>
</evidence>
<dbReference type="Pfam" id="PF14905">
    <property type="entry name" value="OMP_b-brl_3"/>
    <property type="match status" value="1"/>
</dbReference>
<dbReference type="InterPro" id="IPR013784">
    <property type="entry name" value="Carb-bd-like_fold"/>
</dbReference>
<feature type="chain" id="PRO_5019079884" evidence="5">
    <location>
        <begin position="23"/>
        <end position="870"/>
    </location>
</feature>
<evidence type="ECO:0000256" key="5">
    <source>
        <dbReference type="SAM" id="SignalP"/>
    </source>
</evidence>
<dbReference type="RefSeq" id="WP_126691254.1">
    <property type="nucleotide sequence ID" value="NZ_RXOF01000001.1"/>
</dbReference>
<dbReference type="EMBL" id="RXOF01000001">
    <property type="protein sequence ID" value="RTQ53328.1"/>
    <property type="molecule type" value="Genomic_DNA"/>
</dbReference>
<keyword evidence="7" id="KW-0675">Receptor</keyword>
<comment type="caution">
    <text evidence="7">The sequence shown here is derived from an EMBL/GenBank/DDBJ whole genome shotgun (WGS) entry which is preliminary data.</text>
</comment>
<gene>
    <name evidence="7" type="ORF">EJV47_00895</name>
</gene>
<dbReference type="SUPFAM" id="SSF56935">
    <property type="entry name" value="Porins"/>
    <property type="match status" value="1"/>
</dbReference>
<sequence length="870" mass="95129">MKQSLLLLLASSGVLATSGALAQSAPGAKPVAPTGAPTGAPGAPATKTAVLPAAPRGSGRISGTVLDAASKQPVEFATVALLPAEGEQPLDGTVADDKGRFTLKGLAPGSYRLSISFIGYGASVQPVTLAEGKMSLDLGTVSLTSQTKQLEGVTVTGERPVVESKPDRLVYNAAQDATNRGGTAADVLRKAPMVSVDPDGNLQLRGSGNVRVLINGKPSAVVAGDIAEALKQLPADQIKNVEVITSPSAKYDAEGSAGIINIVLKENNLQGVNGNVGLAAGTRNSNGNLALNARKGKFGLSSAVNSWVFYSPGEQRVDRTDRGVVSVDGITTTGRLMQRNEGRTLGGGGNGRIGLEFEPSPLHTFSLSLNANAFRNRNRADIYNTYTLDQGQVDTRNPLFGNYTRDFEQQFRTQSYDLTGTYTRNFGPNSRKEWTVLAQHNRNRNNREYEVDQFSLNDPAQQNVVFREFSPNLSRNLETTLQTDYVQPLSEKQTVEVGVKMIDRQVESEYSVQRDSTGQRGLQLIPQLTNNYDYTQRVLAGYGTYATSLGKKYNVRLGARVERTDIEGNFEGQDQPFKLDFTNVLPNVALTRNLKQPGSSLRLSYSRRIQRPSVFYLNPYRNETDPRNISQGNPELDAEFTDNYELNWNTFVKTSVINVSLYSRQTNNAIERVYLTDAQGRVVSTFGNVARNQSYGLNLFGSVKPLPKWDVSGNLSVFYVDLYSKALEQQGQKARNSGLVYSANLNSGYKFDKGWSLQFFGMLNSPRIQLQGRNSPWQMYSLGLRKELLKGKADLTINADNPFSRNIRLYNDFDNGRSDSRNTTLVFNRGVRAAFSYRFGKLENKPKRPSRSIRNDDQKGGEGGNGQGGN</sequence>
<feature type="region of interest" description="Disordered" evidence="4">
    <location>
        <begin position="25"/>
        <end position="45"/>
    </location>
</feature>
<dbReference type="InterPro" id="IPR041700">
    <property type="entry name" value="OMP_b-brl_3"/>
</dbReference>
<dbReference type="Pfam" id="PF13620">
    <property type="entry name" value="CarboxypepD_reg"/>
    <property type="match status" value="1"/>
</dbReference>
<dbReference type="GO" id="GO:0030246">
    <property type="term" value="F:carbohydrate binding"/>
    <property type="evidence" value="ECO:0007669"/>
    <property type="project" value="InterPro"/>
</dbReference>
<evidence type="ECO:0000313" key="7">
    <source>
        <dbReference type="EMBL" id="RTQ53328.1"/>
    </source>
</evidence>
<keyword evidence="5" id="KW-0732">Signal</keyword>
<evidence type="ECO:0000256" key="3">
    <source>
        <dbReference type="ARBA" id="ARBA00023237"/>
    </source>
</evidence>
<dbReference type="SUPFAM" id="SSF49452">
    <property type="entry name" value="Starch-binding domain-like"/>
    <property type="match status" value="1"/>
</dbReference>
<organism evidence="7 8">
    <name type="scientific">Hymenobacter gummosus</name>
    <dbReference type="NCBI Taxonomy" id="1776032"/>
    <lineage>
        <taxon>Bacteria</taxon>
        <taxon>Pseudomonadati</taxon>
        <taxon>Bacteroidota</taxon>
        <taxon>Cytophagia</taxon>
        <taxon>Cytophagales</taxon>
        <taxon>Hymenobacteraceae</taxon>
        <taxon>Hymenobacter</taxon>
    </lineage>
</organism>